<sequence length="11" mass="1301">VAKTKQQIEEQ</sequence>
<organism evidence="1 2">
    <name type="scientific">Homo sapiens</name>
    <name type="common">Human</name>
    <dbReference type="NCBI Taxonomy" id="9606"/>
    <lineage>
        <taxon>Eukaryota</taxon>
        <taxon>Metazoa</taxon>
        <taxon>Chordata</taxon>
        <taxon>Craniata</taxon>
        <taxon>Vertebrata</taxon>
        <taxon>Euteleostomi</taxon>
        <taxon>Mammalia</taxon>
        <taxon>Eutheria</taxon>
        <taxon>Euarchontoglires</taxon>
        <taxon>Primates</taxon>
        <taxon>Haplorrhini</taxon>
        <taxon>Catarrhini</taxon>
        <taxon>Hominidae</taxon>
        <taxon>Homo</taxon>
    </lineage>
</organism>
<gene>
    <name evidence="1" type="primary">FLOT1</name>
</gene>
<dbReference type="ChiTaRS" id="FLOT1">
    <property type="organism name" value="human"/>
</dbReference>
<evidence type="ECO:0000313" key="2">
    <source>
        <dbReference type="Proteomes" id="UP000005640"/>
    </source>
</evidence>
<protein>
    <submittedName>
        <fullName evidence="1">Flotillin 1</fullName>
    </submittedName>
</protein>
<feature type="non-terminal residue" evidence="1">
    <location>
        <position position="1"/>
    </location>
</feature>
<keyword evidence="2" id="KW-1185">Reference proteome</keyword>
<dbReference type="Ensembl" id="ENST00000446416.1">
    <property type="protein sequence ID" value="ENSP00000403574.1"/>
    <property type="gene ID" value="ENSG00000236271.8"/>
</dbReference>
<reference evidence="1" key="1">
    <citation type="submission" date="2025-08" db="UniProtKB">
        <authorList>
            <consortium name="Ensembl"/>
        </authorList>
    </citation>
    <scope>IDENTIFICATION</scope>
</reference>
<dbReference type="HGNC" id="HGNC:3757">
    <property type="gene designation" value="FLOT1"/>
</dbReference>
<dbReference type="MassIVE" id="A0A140T9H7"/>
<proteinExistence type="predicted"/>
<name>A0A140T9H7_HUMAN</name>
<dbReference type="PeptideAtlas" id="A0A140T9H7"/>
<dbReference type="Proteomes" id="UP000005640">
    <property type="component" value="Unplaced"/>
</dbReference>
<reference evidence="1" key="2">
    <citation type="submission" date="2025-09" db="UniProtKB">
        <authorList>
            <consortium name="Ensembl"/>
        </authorList>
    </citation>
    <scope>IDENTIFICATION</scope>
</reference>
<feature type="non-terminal residue" evidence="1">
    <location>
        <position position="11"/>
    </location>
</feature>
<dbReference type="OrthoDB" id="6080404at2759"/>
<accession>A0A140T9H7</accession>
<evidence type="ECO:0000313" key="1">
    <source>
        <dbReference type="Ensembl" id="ENSP00000403574.1"/>
    </source>
</evidence>